<dbReference type="InterPro" id="IPR039424">
    <property type="entry name" value="SBP_5"/>
</dbReference>
<feature type="signal peptide" evidence="3">
    <location>
        <begin position="1"/>
        <end position="21"/>
    </location>
</feature>
<dbReference type="PIRSF" id="PIRSF002741">
    <property type="entry name" value="MppA"/>
    <property type="match status" value="1"/>
</dbReference>
<sequence>MKRLHILAAALCCMASPVALSATAQAEKILNVGMAAADITTLDPHRAVSTQDKPVMNWVFNGLVRFKPGSVAIDSLEPDLAEKWESTPDKLTWTFHLRHGVQFQRDFGELTADDVVFSLERAANKDTSTFAADYANVESIKALDPYTVQIKLKQVVPGFLGLVANYQGGNIVSKKAAEKLGDQFRTMPVGTGPFEIKDYQPNQGVTLVANAKYFRGKPKIDGINYKFIPSDASRDLAFSSGELDLLYGRQDQKWVDREKEQPNTVVDVIRPAELAELSLNETKPPLDNLKVRQAVAYAIDRAAIAQFKGAATAEPAVSVVPAGYLGTIDAKLFPHDAAKAKELLKEAGFPNGITITAIQTSLPTMLNSMQIIQAQLKQAGINLELQVVDHQTFHAQIRKDLSMAVYYSAARFPVDDIYLTQFFHSRSTVLTPTAATNFSHCKVADQEIDQARIEPDEAKQKALWAAAQQKIVDDVCAVPLFEQLQVWAHHTNLHFNYDLKGSLNLGPDITEATTLD</sequence>
<dbReference type="PANTHER" id="PTHR30290">
    <property type="entry name" value="PERIPLASMIC BINDING COMPONENT OF ABC TRANSPORTER"/>
    <property type="match status" value="1"/>
</dbReference>
<feature type="domain" description="Solute-binding protein family 5" evidence="4">
    <location>
        <begin position="76"/>
        <end position="426"/>
    </location>
</feature>
<comment type="similarity">
    <text evidence="2">Belongs to the bacterial solute-binding protein 5 family.</text>
</comment>
<dbReference type="CDD" id="cd08508">
    <property type="entry name" value="PBP2_NikA_DppA_OppA_like_1"/>
    <property type="match status" value="1"/>
</dbReference>
<dbReference type="SUPFAM" id="SSF53850">
    <property type="entry name" value="Periplasmic binding protein-like II"/>
    <property type="match status" value="1"/>
</dbReference>
<evidence type="ECO:0000313" key="5">
    <source>
        <dbReference type="EMBL" id="GGF26705.1"/>
    </source>
</evidence>
<accession>A0A8J2YV78</accession>
<dbReference type="GO" id="GO:0030288">
    <property type="term" value="C:outer membrane-bounded periplasmic space"/>
    <property type="evidence" value="ECO:0007669"/>
    <property type="project" value="UniProtKB-ARBA"/>
</dbReference>
<keyword evidence="6" id="KW-1185">Reference proteome</keyword>
<dbReference type="Proteomes" id="UP000646365">
    <property type="component" value="Unassembled WGS sequence"/>
</dbReference>
<dbReference type="EMBL" id="BMJQ01000009">
    <property type="protein sequence ID" value="GGF26705.1"/>
    <property type="molecule type" value="Genomic_DNA"/>
</dbReference>
<organism evidence="5 6">
    <name type="scientific">Aliidongia dinghuensis</name>
    <dbReference type="NCBI Taxonomy" id="1867774"/>
    <lineage>
        <taxon>Bacteria</taxon>
        <taxon>Pseudomonadati</taxon>
        <taxon>Pseudomonadota</taxon>
        <taxon>Alphaproteobacteria</taxon>
        <taxon>Rhodospirillales</taxon>
        <taxon>Dongiaceae</taxon>
        <taxon>Aliidongia</taxon>
    </lineage>
</organism>
<feature type="chain" id="PRO_5035205787" evidence="3">
    <location>
        <begin position="22"/>
        <end position="516"/>
    </location>
</feature>
<comment type="subcellular location">
    <subcellularLocation>
        <location evidence="1">Periplasm</location>
    </subcellularLocation>
</comment>
<dbReference type="AlphaFoldDB" id="A0A8J2YV78"/>
<proteinExistence type="inferred from homology"/>
<protein>
    <submittedName>
        <fullName evidence="5">ABC transporter substrate-binding protein</fullName>
    </submittedName>
</protein>
<dbReference type="Gene3D" id="3.40.190.10">
    <property type="entry name" value="Periplasmic binding protein-like II"/>
    <property type="match status" value="1"/>
</dbReference>
<dbReference type="Gene3D" id="3.10.105.10">
    <property type="entry name" value="Dipeptide-binding Protein, Domain 3"/>
    <property type="match status" value="1"/>
</dbReference>
<evidence type="ECO:0000256" key="2">
    <source>
        <dbReference type="ARBA" id="ARBA00005695"/>
    </source>
</evidence>
<dbReference type="GO" id="GO:0015833">
    <property type="term" value="P:peptide transport"/>
    <property type="evidence" value="ECO:0007669"/>
    <property type="project" value="TreeGrafter"/>
</dbReference>
<reference evidence="5" key="1">
    <citation type="journal article" date="2014" name="Int. J. Syst. Evol. Microbiol.">
        <title>Complete genome sequence of Corynebacterium casei LMG S-19264T (=DSM 44701T), isolated from a smear-ripened cheese.</title>
        <authorList>
            <consortium name="US DOE Joint Genome Institute (JGI-PGF)"/>
            <person name="Walter F."/>
            <person name="Albersmeier A."/>
            <person name="Kalinowski J."/>
            <person name="Ruckert C."/>
        </authorList>
    </citation>
    <scope>NUCLEOTIDE SEQUENCE</scope>
    <source>
        <strain evidence="5">CGMCC 1.15725</strain>
    </source>
</reference>
<name>A0A8J2YV78_9PROT</name>
<dbReference type="InterPro" id="IPR000914">
    <property type="entry name" value="SBP_5_dom"/>
</dbReference>
<evidence type="ECO:0000313" key="6">
    <source>
        <dbReference type="Proteomes" id="UP000646365"/>
    </source>
</evidence>
<dbReference type="Pfam" id="PF00496">
    <property type="entry name" value="SBP_bac_5"/>
    <property type="match status" value="1"/>
</dbReference>
<evidence type="ECO:0000259" key="4">
    <source>
        <dbReference type="Pfam" id="PF00496"/>
    </source>
</evidence>
<keyword evidence="3" id="KW-0732">Signal</keyword>
<reference evidence="5" key="2">
    <citation type="submission" date="2020-09" db="EMBL/GenBank/DDBJ databases">
        <authorList>
            <person name="Sun Q."/>
            <person name="Zhou Y."/>
        </authorList>
    </citation>
    <scope>NUCLEOTIDE SEQUENCE</scope>
    <source>
        <strain evidence="5">CGMCC 1.15725</strain>
    </source>
</reference>
<dbReference type="GO" id="GO:0043190">
    <property type="term" value="C:ATP-binding cassette (ABC) transporter complex"/>
    <property type="evidence" value="ECO:0007669"/>
    <property type="project" value="InterPro"/>
</dbReference>
<gene>
    <name evidence="5" type="ORF">GCM10011611_35930</name>
</gene>
<comment type="caution">
    <text evidence="5">The sequence shown here is derived from an EMBL/GenBank/DDBJ whole genome shotgun (WGS) entry which is preliminary data.</text>
</comment>
<evidence type="ECO:0000256" key="3">
    <source>
        <dbReference type="SAM" id="SignalP"/>
    </source>
</evidence>
<dbReference type="GO" id="GO:1904680">
    <property type="term" value="F:peptide transmembrane transporter activity"/>
    <property type="evidence" value="ECO:0007669"/>
    <property type="project" value="TreeGrafter"/>
</dbReference>
<dbReference type="RefSeq" id="WP_189048226.1">
    <property type="nucleotide sequence ID" value="NZ_BMJQ01000009.1"/>
</dbReference>
<evidence type="ECO:0000256" key="1">
    <source>
        <dbReference type="ARBA" id="ARBA00004418"/>
    </source>
</evidence>
<dbReference type="InterPro" id="IPR030678">
    <property type="entry name" value="Peptide/Ni-bd"/>
</dbReference>